<name>A0AC35GR53_9BILA</name>
<dbReference type="Proteomes" id="UP000887580">
    <property type="component" value="Unplaced"/>
</dbReference>
<reference evidence="2" key="1">
    <citation type="submission" date="2022-11" db="UniProtKB">
        <authorList>
            <consortium name="WormBaseParasite"/>
        </authorList>
    </citation>
    <scope>IDENTIFICATION</scope>
</reference>
<accession>A0AC35GR53</accession>
<evidence type="ECO:0000313" key="2">
    <source>
        <dbReference type="WBParaSite" id="PS1159_v2.g7946.t1"/>
    </source>
</evidence>
<dbReference type="WBParaSite" id="PS1159_v2.g7946.t1">
    <property type="protein sequence ID" value="PS1159_v2.g7946.t1"/>
    <property type="gene ID" value="PS1159_v2.g7946"/>
</dbReference>
<protein>
    <submittedName>
        <fullName evidence="2">Histone deacetylase interacting domain-containing protein</fullName>
    </submittedName>
</protein>
<proteinExistence type="predicted"/>
<sequence>MDESSEGQEINPNISFLDIPQLDDLIEIPASLELSQSNEPLDILAADAPTTASSTEVVTEIVTETVTTTVDPSTSATTIFTETSSETTVTDILEESAAPIIPEQSPSIIIPEQHQPIETETAADTTPEQRISESIETVAANTSENLLEPETTSEQKITESVEATVAGSSEQPFEATPTLEQKAFDTTEAPIIASKIPAPPNPKSHPALPRPPSQASQRPVFHIIAPRASAPDGTTPTTRIYRPRQYVVKSSMDIRPNIVRPYEPRKYIRIDKPPMTIQRPRKTAPSVVNILQSAATSKIPIRTTHKPVNIHQLQPGPSIPGPSTSKHPKPATSAPPPTGPVVTLLKPPKSVTPQPSTSEKVGRPRKSKQIRGSEEPAEKRRKPSIDEIQGVPEVDENDTDKGDTSSEQDPNRSARQRDAVDYLEEVKRKFDAKTYNKFLEVMKGFKMKNMDTLGVIRQICYLFSTDTSLIDGFNNFLPQGYDITHDGRFVRIRDPQGLISNVDIMQNPDIPDFPAGEPSTSSAPTIPQPPPSHPQQQQQQQFLQSQIHPLQQQQPPQQQQPQQQIPQQQELSRENAVTFLQGLRERIPAEKYEKFLVIIKENEKMDPAGTAVMFQKVAHLFESDENLLLGFVDFLPDIKHWCHLEHIKRQICENTILNKNFYQDLELKFRKYSTEGKFASEPSPECGEGGGVELTNYIPLRTKPINNLIHIVKSAMADEYVFFNKVREAIDDDKIFDNFARCLRLYTNSLISRDELFSITTPFFRGLPLLQREFKRIMGYGDGYIQYPIPNHEIVGRGGVDLDMKSELDFTTLKCNGRSYRLLPEKYRHPKCSGRTVLCREVLNDDWAIFPSWQSEETTRVSIKKSSFEEFLHRTEDERFEIDILIQVNTEAMTALERIRRLASLDPRFEVGENYECGSKTFMIRAIRRAYGENGGRVLEALKKNPLLVATTVLNRLKIKQREWKNMENAFKLVWEDQARKYYQKMTDMRIAKVKRSDNKKLKGSFVFTAVQKLFKQRHLESLRGELENEQKIHGSSLYLSFPINWRVAYDLQELLLKFIKRQQSINQDEKQSIKQFIYKVLPMFFDLIPFENNNDAEDVTNEEGTSSIKVKIPSPRKPAIQPRTFYCGDDFLHFIYLYQVVVIRLHKLLLRSQEYIKEEEHKFEVLKMRQKAFKESEAKLPEWCDDQWDVINGWDAIIPEKRRSHDRYLTYISDMISLIEGKMLSNTFDESVKSLFDSDAYPVLGLDKFIATMVKLLQTMVQDDKMLTMINKYWPYNYLTEDVNVERVFAECLDALPRLFNHENAYQIQIYDQKQTILSIKMVIFASPYISYEKKFKSQEWKVYRRTYRTDVNQIQRQKEKPSRYERKPLFLMRNLKKGYERLGRLTQQDELYESSTSEESSSGEEGEKKSKKSNSESEDDEEEDESDFEVPYRGQPGLLRKDISSEEESDTEMDTDFDGLEKAMSNEGKMFVVDRGCQTYESEFETEEELSIKQLKRLAELAQDEMRELSSGSESGEDEDDDEYESEIDFEEDMEATDEDLDREAIKMAKRLLKNKNLMVSIPEEDETEEDSEDVEDEEEDSTNESDEKESEEEENEEKPKKQSQVVQKPKETLKEDDDDEEESESSEESSSEKSPPPFIPQEPLLLPPGPSKAASRPTNIPKLSPKRTTTTSTTRSPSVSIISQDECRRRINKLTAHQSYKMLKAEFRSARIPPISDTEHDYDDEEIDKYGGMHPGGTDEDRIWWTEKLKLKKDKKSKKQQQIDISSSSDGEEEEEERPQRKQSRRLPPIRKPRKKPGPKKGWKKQALGSPTASTASAPLRKKSTSAETVEKQNPVSEAEEEEGVEVRLPAPPRRYSTSDDDEDEIEIARGDRGYDGRESPKLDFGDPVELISDSEATAVRSMRERSTSKISEVSTKSRSKTVKEDTPNTDFIRTTRSRSRSISKASQLPSSSKSKSRVSFSDEKKIEKAESFDDSSSSSSEVELPKKIQPSKPSTSTSTSSSSEDESPSNALKTTEKKSEIGKKESTVETLKDVEKFVRKSRSKTLSTTNSKSKSPEEEKDKNIDVQMKSEEEDNDEEDNDEEDEEEEEDPEAILEKELEKRAEEMVEKEFSTRNNLPQTKIGIWMSTGLAEACKSNLCRNLILVENKTAPNVMYRMGAQIDARNREKYSAIKRQKFENWLDKRHRRKRSKRRKVTNEMPEIDEAQAFIDIHLQTYNKNKDPKKSDTIKEKPTKSQQQQQQSDDEEG</sequence>
<organism evidence="1 2">
    <name type="scientific">Panagrolaimus sp. PS1159</name>
    <dbReference type="NCBI Taxonomy" id="55785"/>
    <lineage>
        <taxon>Eukaryota</taxon>
        <taxon>Metazoa</taxon>
        <taxon>Ecdysozoa</taxon>
        <taxon>Nematoda</taxon>
        <taxon>Chromadorea</taxon>
        <taxon>Rhabditida</taxon>
        <taxon>Tylenchina</taxon>
        <taxon>Panagrolaimomorpha</taxon>
        <taxon>Panagrolaimoidea</taxon>
        <taxon>Panagrolaimidae</taxon>
        <taxon>Panagrolaimus</taxon>
    </lineage>
</organism>
<evidence type="ECO:0000313" key="1">
    <source>
        <dbReference type="Proteomes" id="UP000887580"/>
    </source>
</evidence>